<dbReference type="WBParaSite" id="TMUE_1000003775.1">
    <property type="protein sequence ID" value="TMUE_1000003775.1"/>
    <property type="gene ID" value="WBGene00288812"/>
</dbReference>
<organism evidence="2 3">
    <name type="scientific">Trichuris muris</name>
    <name type="common">Mouse whipworm</name>
    <dbReference type="NCBI Taxonomy" id="70415"/>
    <lineage>
        <taxon>Eukaryota</taxon>
        <taxon>Metazoa</taxon>
        <taxon>Ecdysozoa</taxon>
        <taxon>Nematoda</taxon>
        <taxon>Enoplea</taxon>
        <taxon>Dorylaimia</taxon>
        <taxon>Trichinellida</taxon>
        <taxon>Trichuridae</taxon>
        <taxon>Trichuris</taxon>
    </lineage>
</organism>
<sequence length="91" mass="10613">MMVRKGCLNPLYPEHMIRLYVNLKKWSKKSVRRPKYCLAEDNEARITEWMNEQRNSDGEQPSTSRVQSEAAEGMETESNMEEEEGSEEAVD</sequence>
<feature type="region of interest" description="Disordered" evidence="1">
    <location>
        <begin position="50"/>
        <end position="91"/>
    </location>
</feature>
<accession>A0A5S6Q9L4</accession>
<proteinExistence type="predicted"/>
<evidence type="ECO:0000313" key="2">
    <source>
        <dbReference type="Proteomes" id="UP000046395"/>
    </source>
</evidence>
<evidence type="ECO:0000256" key="1">
    <source>
        <dbReference type="SAM" id="MobiDB-lite"/>
    </source>
</evidence>
<feature type="compositionally biased region" description="Polar residues" evidence="1">
    <location>
        <begin position="50"/>
        <end position="67"/>
    </location>
</feature>
<evidence type="ECO:0000313" key="3">
    <source>
        <dbReference type="WBParaSite" id="TMUE_1000003775.1"/>
    </source>
</evidence>
<dbReference type="Proteomes" id="UP000046395">
    <property type="component" value="Unassembled WGS sequence"/>
</dbReference>
<feature type="compositionally biased region" description="Acidic residues" evidence="1">
    <location>
        <begin position="72"/>
        <end position="91"/>
    </location>
</feature>
<dbReference type="AlphaFoldDB" id="A0A5S6Q9L4"/>
<name>A0A5S6Q9L4_TRIMR</name>
<reference evidence="3" key="1">
    <citation type="submission" date="2019-12" db="UniProtKB">
        <authorList>
            <consortium name="WormBaseParasite"/>
        </authorList>
    </citation>
    <scope>IDENTIFICATION</scope>
</reference>
<protein>
    <submittedName>
        <fullName evidence="3">Uncharacterized protein</fullName>
    </submittedName>
</protein>
<keyword evidence="2" id="KW-1185">Reference proteome</keyword>